<comment type="caution">
    <text evidence="2">The sequence shown here is derived from an EMBL/GenBank/DDBJ whole genome shotgun (WGS) entry which is preliminary data.</text>
</comment>
<name>A0A812D2L1_ACAPH</name>
<organism evidence="2 3">
    <name type="scientific">Acanthosepion pharaonis</name>
    <name type="common">Pharaoh cuttlefish</name>
    <name type="synonym">Sepia pharaonis</name>
    <dbReference type="NCBI Taxonomy" id="158019"/>
    <lineage>
        <taxon>Eukaryota</taxon>
        <taxon>Metazoa</taxon>
        <taxon>Spiralia</taxon>
        <taxon>Lophotrochozoa</taxon>
        <taxon>Mollusca</taxon>
        <taxon>Cephalopoda</taxon>
        <taxon>Coleoidea</taxon>
        <taxon>Decapodiformes</taxon>
        <taxon>Sepiida</taxon>
        <taxon>Sepiina</taxon>
        <taxon>Sepiidae</taxon>
        <taxon>Acanthosepion</taxon>
    </lineage>
</organism>
<protein>
    <submittedName>
        <fullName evidence="2">Uncharacterized protein</fullName>
    </submittedName>
</protein>
<feature type="transmembrane region" description="Helical" evidence="1">
    <location>
        <begin position="189"/>
        <end position="208"/>
    </location>
</feature>
<sequence>MMLRCNRSMVLAGRDSIRISSNVASTNTVFFLGPCDMVFCLVFATPCFRKAILHRSIEGILALLEAASTISRTKLCLKVYQPFCSAFWQDDSIWRRFPYAPQNRQDHPQNTFSTPWTSFQVTGDSSKATSGAPGLNKTGITSAGTSLLASEYVLIRCLSSSSRSTLNVPRVFSLNNCFVKWKGLSVKDFWALVAFYFFLASCSALLNLPMCFLMPSRIELIFTALCSSLACIAARNLLSSMTGWFSAADFSCTAHFLQSKLYFPIVTDHVLKLADHP</sequence>
<reference evidence="2" key="1">
    <citation type="submission" date="2021-01" db="EMBL/GenBank/DDBJ databases">
        <authorList>
            <person name="Li R."/>
            <person name="Bekaert M."/>
        </authorList>
    </citation>
    <scope>NUCLEOTIDE SEQUENCE</scope>
    <source>
        <strain evidence="2">Farmed</strain>
    </source>
</reference>
<keyword evidence="1" id="KW-0472">Membrane</keyword>
<keyword evidence="3" id="KW-1185">Reference proteome</keyword>
<keyword evidence="1" id="KW-1133">Transmembrane helix</keyword>
<dbReference type="Proteomes" id="UP000597762">
    <property type="component" value="Unassembled WGS sequence"/>
</dbReference>
<evidence type="ECO:0000256" key="1">
    <source>
        <dbReference type="SAM" id="Phobius"/>
    </source>
</evidence>
<keyword evidence="1" id="KW-0812">Transmembrane</keyword>
<evidence type="ECO:0000313" key="2">
    <source>
        <dbReference type="EMBL" id="CAE1289341.1"/>
    </source>
</evidence>
<gene>
    <name evidence="2" type="ORF">SPHA_47617</name>
</gene>
<evidence type="ECO:0000313" key="3">
    <source>
        <dbReference type="Proteomes" id="UP000597762"/>
    </source>
</evidence>
<accession>A0A812D2L1</accession>
<dbReference type="AlphaFoldDB" id="A0A812D2L1"/>
<proteinExistence type="predicted"/>
<dbReference type="EMBL" id="CAHIKZ030002593">
    <property type="protein sequence ID" value="CAE1289341.1"/>
    <property type="molecule type" value="Genomic_DNA"/>
</dbReference>